<organism evidence="8 9">
    <name type="scientific">Erysipelothrix piscisicarius</name>
    <dbReference type="NCBI Taxonomy" id="2485784"/>
    <lineage>
        <taxon>Bacteria</taxon>
        <taxon>Bacillati</taxon>
        <taxon>Bacillota</taxon>
        <taxon>Erysipelotrichia</taxon>
        <taxon>Erysipelotrichales</taxon>
        <taxon>Erysipelotrichaceae</taxon>
        <taxon>Erysipelothrix</taxon>
    </lineage>
</organism>
<dbReference type="FunFam" id="3.20.20.70:FF:000035">
    <property type="entry name" value="Putative N-acetylmannosamine-6-phosphate 2-epimerase"/>
    <property type="match status" value="1"/>
</dbReference>
<dbReference type="GO" id="GO:0019262">
    <property type="term" value="P:N-acetylneuraminate catabolic process"/>
    <property type="evidence" value="ECO:0007669"/>
    <property type="project" value="UniProtKB-UniRule"/>
</dbReference>
<evidence type="ECO:0000256" key="5">
    <source>
        <dbReference type="ARBA" id="ARBA00023235"/>
    </source>
</evidence>
<comment type="function">
    <text evidence="2 7">Converts N-acetylmannosamine-6-phosphate (ManNAc-6-P) to N-acetylglucosamine-6-phosphate (GlcNAc-6-P).</text>
</comment>
<dbReference type="GO" id="GO:0005829">
    <property type="term" value="C:cytosol"/>
    <property type="evidence" value="ECO:0007669"/>
    <property type="project" value="TreeGrafter"/>
</dbReference>
<dbReference type="InterPro" id="IPR013785">
    <property type="entry name" value="Aldolase_TIM"/>
</dbReference>
<evidence type="ECO:0000256" key="1">
    <source>
        <dbReference type="ARBA" id="ARBA00000056"/>
    </source>
</evidence>
<dbReference type="CDD" id="cd04729">
    <property type="entry name" value="NanE"/>
    <property type="match status" value="1"/>
</dbReference>
<dbReference type="SUPFAM" id="SSF51366">
    <property type="entry name" value="Ribulose-phoshate binding barrel"/>
    <property type="match status" value="1"/>
</dbReference>
<dbReference type="InterPro" id="IPR007260">
    <property type="entry name" value="NanE"/>
</dbReference>
<evidence type="ECO:0000313" key="9">
    <source>
        <dbReference type="Proteomes" id="UP000278804"/>
    </source>
</evidence>
<evidence type="ECO:0000256" key="7">
    <source>
        <dbReference type="HAMAP-Rule" id="MF_01235"/>
    </source>
</evidence>
<dbReference type="GO" id="GO:0005975">
    <property type="term" value="P:carbohydrate metabolic process"/>
    <property type="evidence" value="ECO:0007669"/>
    <property type="project" value="UniProtKB-UniRule"/>
</dbReference>
<dbReference type="UniPathway" id="UPA00629">
    <property type="reaction ID" value="UER00682"/>
</dbReference>
<gene>
    <name evidence="7" type="primary">nanE</name>
    <name evidence="8" type="ORF">EEI45_03955</name>
</gene>
<evidence type="ECO:0000256" key="6">
    <source>
        <dbReference type="ARBA" id="ARBA00023277"/>
    </source>
</evidence>
<accession>A0A3Q8S2M8</accession>
<sequence>MKKHSIFKQLEKGLVVSCQALPDEPLYRQEGGIMVLMAQAAARAGAVGIRAQGVTDIKQIKAAVDLPVIGLIKKPYPNYQQYITVTMTEIDALVASGCDIIALDATLRPRGDGKTIETFIHEIKTKYPDCILMGDISTLEEGMHCEAIGMDCVGTTLSGYTDYSPQLEGPDYQLMVDLVQNVSIPVIAEGRIHAPEAARKAIECGVHCVTVGGAITRPQKITNRFVKAMNEN</sequence>
<evidence type="ECO:0000256" key="2">
    <source>
        <dbReference type="ARBA" id="ARBA00002147"/>
    </source>
</evidence>
<dbReference type="AlphaFoldDB" id="A0A3Q8S2M8"/>
<keyword evidence="9" id="KW-1185">Reference proteome</keyword>
<dbReference type="Proteomes" id="UP000278804">
    <property type="component" value="Chromosome"/>
</dbReference>
<evidence type="ECO:0000313" key="8">
    <source>
        <dbReference type="EMBL" id="AZK44028.1"/>
    </source>
</evidence>
<dbReference type="RefSeq" id="WP_125164227.1">
    <property type="nucleotide sequence ID" value="NZ_CP034234.1"/>
</dbReference>
<protein>
    <recommendedName>
        <fullName evidence="7">Putative N-acetylmannosamine-6-phosphate 2-epimerase</fullName>
        <ecNumber evidence="7">5.1.3.9</ecNumber>
    </recommendedName>
    <alternativeName>
        <fullName evidence="7">ManNAc-6-P epimerase</fullName>
    </alternativeName>
</protein>
<keyword evidence="6 7" id="KW-0119">Carbohydrate metabolism</keyword>
<dbReference type="EMBL" id="CP034234">
    <property type="protein sequence ID" value="AZK44028.1"/>
    <property type="molecule type" value="Genomic_DNA"/>
</dbReference>
<dbReference type="InterPro" id="IPR011060">
    <property type="entry name" value="RibuloseP-bd_barrel"/>
</dbReference>
<comment type="pathway">
    <text evidence="3 7">Amino-sugar metabolism; N-acetylneuraminate degradation; D-fructose 6-phosphate from N-acetylneuraminate: step 3/5.</text>
</comment>
<comment type="catalytic activity">
    <reaction evidence="1 7">
        <text>an N-acyl-D-glucosamine 6-phosphate = an N-acyl-D-mannosamine 6-phosphate</text>
        <dbReference type="Rhea" id="RHEA:23932"/>
        <dbReference type="ChEBI" id="CHEBI:57599"/>
        <dbReference type="ChEBI" id="CHEBI:57666"/>
        <dbReference type="EC" id="5.1.3.9"/>
    </reaction>
</comment>
<dbReference type="Pfam" id="PF04131">
    <property type="entry name" value="NanE"/>
    <property type="match status" value="1"/>
</dbReference>
<comment type="similarity">
    <text evidence="4 7">Belongs to the NanE family.</text>
</comment>
<dbReference type="HAMAP" id="MF_01235">
    <property type="entry name" value="ManNAc6P_epimer"/>
    <property type="match status" value="1"/>
</dbReference>
<dbReference type="PANTHER" id="PTHR36204">
    <property type="entry name" value="N-ACETYLMANNOSAMINE-6-PHOSPHATE 2-EPIMERASE-RELATED"/>
    <property type="match status" value="1"/>
</dbReference>
<dbReference type="KEGG" id="eri:EEI45_03955"/>
<dbReference type="GO" id="GO:0047465">
    <property type="term" value="F:N-acylglucosamine-6-phosphate 2-epimerase activity"/>
    <property type="evidence" value="ECO:0007669"/>
    <property type="project" value="UniProtKB-EC"/>
</dbReference>
<name>A0A3Q8S2M8_9FIRM</name>
<dbReference type="Gene3D" id="3.20.20.70">
    <property type="entry name" value="Aldolase class I"/>
    <property type="match status" value="1"/>
</dbReference>
<dbReference type="PANTHER" id="PTHR36204:SF1">
    <property type="entry name" value="N-ACETYLMANNOSAMINE-6-PHOSPHATE 2-EPIMERASE-RELATED"/>
    <property type="match status" value="1"/>
</dbReference>
<dbReference type="EC" id="5.1.3.9" evidence="7"/>
<keyword evidence="5 7" id="KW-0413">Isomerase</keyword>
<reference evidence="8 9" key="1">
    <citation type="journal article" date="2020" name="Int. J. Syst. Evol. Microbiol.">
        <title>Description of Erysipelothrix piscisicarius sp. nov., an emergent fish pathogen, and assessment of virulence using a tiger barb (Puntigrus tetrazona) infection model.</title>
        <authorList>
            <person name="Pomaranski E.K."/>
            <person name="Griffin M.J."/>
            <person name="Camus A.C."/>
            <person name="Armwood A.R."/>
            <person name="Shelley J."/>
            <person name="Waldbieser G.C."/>
            <person name="LaFrentz B.R."/>
            <person name="Garcia J.C."/>
            <person name="Yanong R."/>
            <person name="Soto E."/>
        </authorList>
    </citation>
    <scope>NUCLEOTIDE SEQUENCE [LARGE SCALE GENOMIC DNA]</scope>
    <source>
        <strain evidence="8 9">15TAL0474</strain>
    </source>
</reference>
<evidence type="ECO:0000256" key="3">
    <source>
        <dbReference type="ARBA" id="ARBA00005081"/>
    </source>
</evidence>
<dbReference type="NCBIfam" id="NF002231">
    <property type="entry name" value="PRK01130.1"/>
    <property type="match status" value="1"/>
</dbReference>
<proteinExistence type="inferred from homology"/>
<evidence type="ECO:0000256" key="4">
    <source>
        <dbReference type="ARBA" id="ARBA00007439"/>
    </source>
</evidence>
<dbReference type="GO" id="GO:0006053">
    <property type="term" value="P:N-acetylmannosamine catabolic process"/>
    <property type="evidence" value="ECO:0007669"/>
    <property type="project" value="TreeGrafter"/>
</dbReference>